<reference evidence="2" key="1">
    <citation type="submission" date="2020-04" db="EMBL/GenBank/DDBJ databases">
        <authorList>
            <person name="Neveu A P."/>
        </authorList>
    </citation>
    <scope>NUCLEOTIDE SEQUENCE</scope>
    <source>
        <tissue evidence="2">Whole embryo</tissue>
    </source>
</reference>
<dbReference type="InterPro" id="IPR001810">
    <property type="entry name" value="F-box_dom"/>
</dbReference>
<dbReference type="InterPro" id="IPR039719">
    <property type="entry name" value="FBXO28"/>
</dbReference>
<dbReference type="PANTHER" id="PTHR13252:SF9">
    <property type="entry name" value="F-BOX ONLY PROTEIN 28"/>
    <property type="match status" value="1"/>
</dbReference>
<dbReference type="Pfam" id="PF12937">
    <property type="entry name" value="F-box-like"/>
    <property type="match status" value="1"/>
</dbReference>
<organism evidence="2">
    <name type="scientific">Phallusia mammillata</name>
    <dbReference type="NCBI Taxonomy" id="59560"/>
    <lineage>
        <taxon>Eukaryota</taxon>
        <taxon>Metazoa</taxon>
        <taxon>Chordata</taxon>
        <taxon>Tunicata</taxon>
        <taxon>Ascidiacea</taxon>
        <taxon>Phlebobranchia</taxon>
        <taxon>Ascidiidae</taxon>
        <taxon>Phallusia</taxon>
    </lineage>
</organism>
<evidence type="ECO:0000313" key="2">
    <source>
        <dbReference type="EMBL" id="CAB3245258.1"/>
    </source>
</evidence>
<proteinExistence type="evidence at transcript level"/>
<evidence type="ECO:0000259" key="1">
    <source>
        <dbReference type="PROSITE" id="PS50181"/>
    </source>
</evidence>
<dbReference type="SUPFAM" id="SSF81383">
    <property type="entry name" value="F-box domain"/>
    <property type="match status" value="1"/>
</dbReference>
<name>A0A6F9DDE8_9ASCI</name>
<dbReference type="InterPro" id="IPR036047">
    <property type="entry name" value="F-box-like_dom_sf"/>
</dbReference>
<accession>A0A6F9DDE8</accession>
<dbReference type="PANTHER" id="PTHR13252">
    <property type="entry name" value="F-BOX ONLY PROTEIN 28"/>
    <property type="match status" value="1"/>
</dbReference>
<gene>
    <name evidence="2" type="primary">Fbxo28</name>
</gene>
<sequence length="386" mass="44131">MNFEAMEENSVQLPLPTELFHKIFSYLSYDDVSKQRLVCKQFNIHAMLVLNAGFTRAQNLHAQSLKQIKDGLPRRESERRKHSLYPKHDALQSLDTRISLLKMTYNKYIWSNLCCFIPGKVLDEVFAVLRHIEINRQLTSTASLLQEVRDISSMAMEHFDEVIVPTFTNIFPDSPELGSPCSLKHCTSSPLSKALRIPLLPGDAWTGNNLNVSSSLSSSASVSPSKFCKVQVLKLSKKEKANKRIFKKMIVYQRKEMRELKRRILKGNRNSVLLRSIIRKQRKCLDEVQTQVMELTTQMQTLQGLLALNSTEGVQHGPICSIRSSETMYKEKQSYSTECESPKMSVANERTSTLKRKYTDDVLVNDALPSLDKNENLRTKISKLTQ</sequence>
<dbReference type="EMBL" id="LR785111">
    <property type="protein sequence ID" value="CAB3245258.1"/>
    <property type="molecule type" value="mRNA"/>
</dbReference>
<feature type="domain" description="F-box" evidence="1">
    <location>
        <begin position="9"/>
        <end position="57"/>
    </location>
</feature>
<protein>
    <submittedName>
        <fullName evidence="2">F-box only protein 28-like</fullName>
    </submittedName>
</protein>
<dbReference type="GO" id="GO:0000209">
    <property type="term" value="P:protein polyubiquitination"/>
    <property type="evidence" value="ECO:0007669"/>
    <property type="project" value="TreeGrafter"/>
</dbReference>
<dbReference type="PROSITE" id="PS50181">
    <property type="entry name" value="FBOX"/>
    <property type="match status" value="1"/>
</dbReference>
<dbReference type="AlphaFoldDB" id="A0A6F9DDE8"/>